<protein>
    <recommendedName>
        <fullName evidence="2">NADP-dependent oxidoreductase domain-containing protein</fullName>
    </recommendedName>
</protein>
<dbReference type="InterPro" id="IPR050791">
    <property type="entry name" value="Aldo-Keto_reductase"/>
</dbReference>
<evidence type="ECO:0000256" key="1">
    <source>
        <dbReference type="ARBA" id="ARBA00023002"/>
    </source>
</evidence>
<dbReference type="Proteomes" id="UP000039324">
    <property type="component" value="Unassembled WGS sequence"/>
</dbReference>
<dbReference type="InterPro" id="IPR036812">
    <property type="entry name" value="NAD(P)_OxRdtase_dom_sf"/>
</dbReference>
<dbReference type="EMBL" id="CDSF01000001">
    <property type="protein sequence ID" value="CEO94641.1"/>
    <property type="molecule type" value="Genomic_DNA"/>
</dbReference>
<keyword evidence="4" id="KW-1185">Reference proteome</keyword>
<gene>
    <name evidence="3" type="ORF">PBRA_000426</name>
</gene>
<dbReference type="OrthoDB" id="37537at2759"/>
<dbReference type="PANTHER" id="PTHR43625">
    <property type="entry name" value="AFLATOXIN B1 ALDEHYDE REDUCTASE"/>
    <property type="match status" value="1"/>
</dbReference>
<organism evidence="3 4">
    <name type="scientific">Plasmodiophora brassicae</name>
    <name type="common">Clubroot disease agent</name>
    <dbReference type="NCBI Taxonomy" id="37360"/>
    <lineage>
        <taxon>Eukaryota</taxon>
        <taxon>Sar</taxon>
        <taxon>Rhizaria</taxon>
        <taxon>Endomyxa</taxon>
        <taxon>Phytomyxea</taxon>
        <taxon>Plasmodiophorida</taxon>
        <taxon>Plasmodiophoridae</taxon>
        <taxon>Plasmodiophora</taxon>
    </lineage>
</organism>
<sequence length="333" mass="36132">LFRKAMVQRVQLGRGGPMVPAMGLGAMGFSSSYGGRPSEADALRTLQHAVDIGCTLIDTADVYGPHTNEILVGKLLATRTRSDIFVCTKFGIEKVVPAYAVNGSPEYVNAACAASLQRLGVDQIDLYYLHRVDPKVPIEKTVAAMAELVQQGKVKHIGLSEPSAATIRRAHAVHPITAVQVEYSPWTTDIERNGIMDTCKELGIAIVAYSPLGRGFLTGTISSPTDLEEKDWRRMNPRFAEEAMKKNMELVDALKSLASKKNVTPAQLTLAWVIAQGCIPIPGTTKASRLDENFAALNVEITASDEKAIRDIIAKFPVVGPRYPEAMMKAVNI</sequence>
<reference evidence="3 4" key="1">
    <citation type="submission" date="2015-02" db="EMBL/GenBank/DDBJ databases">
        <authorList>
            <person name="Chooi Y.-H."/>
        </authorList>
    </citation>
    <scope>NUCLEOTIDE SEQUENCE [LARGE SCALE GENOMIC DNA]</scope>
    <source>
        <strain evidence="3">E3</strain>
    </source>
</reference>
<feature type="non-terminal residue" evidence="3">
    <location>
        <position position="1"/>
    </location>
</feature>
<dbReference type="OMA" id="MSDFYTT"/>
<dbReference type="PANTHER" id="PTHR43625:SF40">
    <property type="entry name" value="ALDO-KETO REDUCTASE YAKC [NADP(+)]"/>
    <property type="match status" value="1"/>
</dbReference>
<dbReference type="SUPFAM" id="SSF51430">
    <property type="entry name" value="NAD(P)-linked oxidoreductase"/>
    <property type="match status" value="1"/>
</dbReference>
<dbReference type="PRINTS" id="PR00069">
    <property type="entry name" value="ALDKETRDTASE"/>
</dbReference>
<dbReference type="STRING" id="37360.A0A0G4IHF6"/>
<proteinExistence type="predicted"/>
<evidence type="ECO:0000313" key="4">
    <source>
        <dbReference type="Proteomes" id="UP000039324"/>
    </source>
</evidence>
<evidence type="ECO:0000313" key="3">
    <source>
        <dbReference type="EMBL" id="CEO94641.1"/>
    </source>
</evidence>
<dbReference type="CDD" id="cd19144">
    <property type="entry name" value="AKR_AKR13A1"/>
    <property type="match status" value="1"/>
</dbReference>
<name>A0A0G4IHF6_PLABS</name>
<dbReference type="Pfam" id="PF00248">
    <property type="entry name" value="Aldo_ket_red"/>
    <property type="match status" value="1"/>
</dbReference>
<evidence type="ECO:0000259" key="2">
    <source>
        <dbReference type="Pfam" id="PF00248"/>
    </source>
</evidence>
<dbReference type="GO" id="GO:0005737">
    <property type="term" value="C:cytoplasm"/>
    <property type="evidence" value="ECO:0007669"/>
    <property type="project" value="TreeGrafter"/>
</dbReference>
<feature type="domain" description="NADP-dependent oxidoreductase" evidence="2">
    <location>
        <begin position="22"/>
        <end position="313"/>
    </location>
</feature>
<dbReference type="InterPro" id="IPR023210">
    <property type="entry name" value="NADP_OxRdtase_dom"/>
</dbReference>
<dbReference type="AlphaFoldDB" id="A0A0G4IHF6"/>
<dbReference type="GO" id="GO:0016491">
    <property type="term" value="F:oxidoreductase activity"/>
    <property type="evidence" value="ECO:0007669"/>
    <property type="project" value="UniProtKB-KW"/>
</dbReference>
<dbReference type="Gene3D" id="3.20.20.100">
    <property type="entry name" value="NADP-dependent oxidoreductase domain"/>
    <property type="match status" value="1"/>
</dbReference>
<dbReference type="InterPro" id="IPR020471">
    <property type="entry name" value="AKR"/>
</dbReference>
<keyword evidence="1" id="KW-0560">Oxidoreductase</keyword>
<accession>A0A0G4IHF6</accession>